<dbReference type="Pfam" id="PF03663">
    <property type="entry name" value="Glyco_hydro_76"/>
    <property type="match status" value="1"/>
</dbReference>
<protein>
    <recommendedName>
        <fullName evidence="4">F5/8 type C domain-containing protein</fullName>
    </recommendedName>
</protein>
<dbReference type="InterPro" id="IPR053169">
    <property type="entry name" value="MUG_Protein"/>
</dbReference>
<accession>A0A921MPY2</accession>
<dbReference type="SUPFAM" id="SSF48208">
    <property type="entry name" value="Six-hairpin glycosidases"/>
    <property type="match status" value="1"/>
</dbReference>
<gene>
    <name evidence="2" type="ORF">K8U91_04065</name>
</gene>
<dbReference type="InterPro" id="IPR005198">
    <property type="entry name" value="Glyco_hydro_76"/>
</dbReference>
<dbReference type="SUPFAM" id="SSF49785">
    <property type="entry name" value="Galactose-binding domain-like"/>
    <property type="match status" value="2"/>
</dbReference>
<name>A0A921MPY2_9BACT</name>
<dbReference type="RefSeq" id="WP_273305689.1">
    <property type="nucleotide sequence ID" value="NZ_DYUD01000014.1"/>
</dbReference>
<reference evidence="2" key="1">
    <citation type="journal article" date="2021" name="PeerJ">
        <title>Extensive microbial diversity within the chicken gut microbiome revealed by metagenomics and culture.</title>
        <authorList>
            <person name="Gilroy R."/>
            <person name="Ravi A."/>
            <person name="Getino M."/>
            <person name="Pursley I."/>
            <person name="Horton D.L."/>
            <person name="Alikhan N.F."/>
            <person name="Baker D."/>
            <person name="Gharbi K."/>
            <person name="Hall N."/>
            <person name="Watson M."/>
            <person name="Adriaenssens E.M."/>
            <person name="Foster-Nyarko E."/>
            <person name="Jarju S."/>
            <person name="Secka A."/>
            <person name="Antonio M."/>
            <person name="Oren A."/>
            <person name="Chaudhuri R.R."/>
            <person name="La Ragione R."/>
            <person name="Hildebrand F."/>
            <person name="Pallen M.J."/>
        </authorList>
    </citation>
    <scope>NUCLEOTIDE SEQUENCE</scope>
    <source>
        <strain evidence="2">CHK121-7720</strain>
    </source>
</reference>
<sequence>MIPSNSLKLTLGLCTCLFGLSLSAQQTVQGYNLLDEPGSLSSSSAGNSTLSYLNDKNDSTVCTIPVGSDNWILFKANRPLVVAANVIIPSDHTGTAPKNFRLEGSNDGTTWNRIASGLGVTMTPREASVANVNTPEPYTCFRLTVTSVADGSSAEIAEWQLLGYPADDMTSQPHLISITGEYPDNTTLNFLANENAQDLFTQNNAQQCWIQYELDEALPITGYALMTGTSGLADSNPKSWELLGSNDGENWDILDSRFNVDFLKSNYNMQKYDLSVNRKPYDWGQIADEAHASMMRMFWAPYGTGYYLRHGWHPNPELCNDGFNYWWMAHAIDVFVDAYRRTGDRDYRTRANEVYNAMLSYCQRTYNRNDLWNGFFDDMEWMALASMRADDEWGSGLESRWSNAASQLWEWIKVGWNDNHGGGIQWNDQSPWSKNACSNAPAIIIAARMYKRTQESSHLDWAKKIWEWQSANLLFDNGIVKDSYDQNDWGWTFTYNQGTWIGACMELYDITHDEKYYNAAVKTADYVVNDWEKFSPNGILAEGEGKSDGGLFKGIFIRYLAQWILSGQLDATREHHYTQYLLEQGKSLWDAATLKPDITFTNGWQVRPARLSADSNDESERYDASLHLSCVMLFEALDELQRAGKLSDDNISPETIEHRGEAYKYYRLNVKSNNGGKNLTLSNWKLYFSNGSGIDEAASLGSWYHIGTTPRHIQITNYLEYPLMATVYDISGKMLAACQVRQEKQIAVSPGLCIVNLAARDLYAALKVYVR</sequence>
<evidence type="ECO:0000256" key="1">
    <source>
        <dbReference type="SAM" id="SignalP"/>
    </source>
</evidence>
<comment type="caution">
    <text evidence="2">The sequence shown here is derived from an EMBL/GenBank/DDBJ whole genome shotgun (WGS) entry which is preliminary data.</text>
</comment>
<dbReference type="Gene3D" id="2.60.120.260">
    <property type="entry name" value="Galactose-binding domain-like"/>
    <property type="match status" value="2"/>
</dbReference>
<keyword evidence="1" id="KW-0732">Signal</keyword>
<dbReference type="PANTHER" id="PTHR47791:SF3">
    <property type="entry name" value="MEIOTICALLY UP-REGULATED GENE 191 PROTEIN"/>
    <property type="match status" value="1"/>
</dbReference>
<feature type="signal peptide" evidence="1">
    <location>
        <begin position="1"/>
        <end position="24"/>
    </location>
</feature>
<dbReference type="GO" id="GO:0005975">
    <property type="term" value="P:carbohydrate metabolic process"/>
    <property type="evidence" value="ECO:0007669"/>
    <property type="project" value="InterPro"/>
</dbReference>
<dbReference type="InterPro" id="IPR008928">
    <property type="entry name" value="6-hairpin_glycosidase_sf"/>
</dbReference>
<proteinExistence type="predicted"/>
<dbReference type="Proteomes" id="UP000757103">
    <property type="component" value="Unassembled WGS sequence"/>
</dbReference>
<dbReference type="InterPro" id="IPR008979">
    <property type="entry name" value="Galactose-bd-like_sf"/>
</dbReference>
<dbReference type="EMBL" id="DYUD01000014">
    <property type="protein sequence ID" value="HJG88638.1"/>
    <property type="molecule type" value="Genomic_DNA"/>
</dbReference>
<dbReference type="Gene3D" id="1.50.10.20">
    <property type="match status" value="1"/>
</dbReference>
<feature type="chain" id="PRO_5037916850" description="F5/8 type C domain-containing protein" evidence="1">
    <location>
        <begin position="25"/>
        <end position="771"/>
    </location>
</feature>
<evidence type="ECO:0000313" key="2">
    <source>
        <dbReference type="EMBL" id="HJG88638.1"/>
    </source>
</evidence>
<reference evidence="2" key="2">
    <citation type="submission" date="2021-09" db="EMBL/GenBank/DDBJ databases">
        <authorList>
            <person name="Gilroy R."/>
        </authorList>
    </citation>
    <scope>NUCLEOTIDE SEQUENCE</scope>
    <source>
        <strain evidence="2">CHK121-7720</strain>
    </source>
</reference>
<evidence type="ECO:0008006" key="4">
    <source>
        <dbReference type="Google" id="ProtNLM"/>
    </source>
</evidence>
<evidence type="ECO:0000313" key="3">
    <source>
        <dbReference type="Proteomes" id="UP000757103"/>
    </source>
</evidence>
<dbReference type="AlphaFoldDB" id="A0A921MPY2"/>
<dbReference type="PANTHER" id="PTHR47791">
    <property type="entry name" value="MEIOTICALLY UP-REGULATED GENE 191 PROTEIN"/>
    <property type="match status" value="1"/>
</dbReference>
<organism evidence="2 3">
    <name type="scientific">Barnesiella viscericola</name>
    <dbReference type="NCBI Taxonomy" id="397865"/>
    <lineage>
        <taxon>Bacteria</taxon>
        <taxon>Pseudomonadati</taxon>
        <taxon>Bacteroidota</taxon>
        <taxon>Bacteroidia</taxon>
        <taxon>Bacteroidales</taxon>
        <taxon>Barnesiellaceae</taxon>
        <taxon>Barnesiella</taxon>
    </lineage>
</organism>